<feature type="region of interest" description="Disordered" evidence="1">
    <location>
        <begin position="233"/>
        <end position="257"/>
    </location>
</feature>
<dbReference type="InterPro" id="IPR043128">
    <property type="entry name" value="Rev_trsase/Diguanyl_cyclase"/>
</dbReference>
<gene>
    <name evidence="3" type="ORF">Tco_0653909</name>
</gene>
<feature type="domain" description="Reverse transcriptase" evidence="2">
    <location>
        <begin position="224"/>
        <end position="334"/>
    </location>
</feature>
<comment type="caution">
    <text evidence="3">The sequence shown here is derived from an EMBL/GenBank/DDBJ whole genome shotgun (WGS) entry which is preliminary data.</text>
</comment>
<name>A0ABQ4X2H4_9ASTR</name>
<dbReference type="Gene3D" id="3.30.70.270">
    <property type="match status" value="1"/>
</dbReference>
<accession>A0ABQ4X2H4</accession>
<evidence type="ECO:0000259" key="2">
    <source>
        <dbReference type="Pfam" id="PF00078"/>
    </source>
</evidence>
<organism evidence="3 4">
    <name type="scientific">Tanacetum coccineum</name>
    <dbReference type="NCBI Taxonomy" id="301880"/>
    <lineage>
        <taxon>Eukaryota</taxon>
        <taxon>Viridiplantae</taxon>
        <taxon>Streptophyta</taxon>
        <taxon>Embryophyta</taxon>
        <taxon>Tracheophyta</taxon>
        <taxon>Spermatophyta</taxon>
        <taxon>Magnoliopsida</taxon>
        <taxon>eudicotyledons</taxon>
        <taxon>Gunneridae</taxon>
        <taxon>Pentapetalae</taxon>
        <taxon>asterids</taxon>
        <taxon>campanulids</taxon>
        <taxon>Asterales</taxon>
        <taxon>Asteraceae</taxon>
        <taxon>Asteroideae</taxon>
        <taxon>Anthemideae</taxon>
        <taxon>Anthemidinae</taxon>
        <taxon>Tanacetum</taxon>
    </lineage>
</organism>
<evidence type="ECO:0000313" key="4">
    <source>
        <dbReference type="Proteomes" id="UP001151760"/>
    </source>
</evidence>
<evidence type="ECO:0000256" key="1">
    <source>
        <dbReference type="SAM" id="MobiDB-lite"/>
    </source>
</evidence>
<feature type="compositionally biased region" description="Basic residues" evidence="1">
    <location>
        <begin position="234"/>
        <end position="243"/>
    </location>
</feature>
<reference evidence="3" key="1">
    <citation type="journal article" date="2022" name="Int. J. Mol. Sci.">
        <title>Draft Genome of Tanacetum Coccineum: Genomic Comparison of Closely Related Tanacetum-Family Plants.</title>
        <authorList>
            <person name="Yamashiro T."/>
            <person name="Shiraishi A."/>
            <person name="Nakayama K."/>
            <person name="Satake H."/>
        </authorList>
    </citation>
    <scope>NUCLEOTIDE SEQUENCE</scope>
</reference>
<dbReference type="PANTHER" id="PTHR24559:SF444">
    <property type="entry name" value="REVERSE TRANSCRIPTASE DOMAIN-CONTAINING PROTEIN"/>
    <property type="match status" value="1"/>
</dbReference>
<dbReference type="CDD" id="cd01647">
    <property type="entry name" value="RT_LTR"/>
    <property type="match status" value="1"/>
</dbReference>
<dbReference type="InterPro" id="IPR000477">
    <property type="entry name" value="RT_dom"/>
</dbReference>
<sequence length="341" mass="38428">MKERAKTFDSQRGEKKEKRTTLAEAPILMINKKEACTRSSTSKSPTFEGREITFPLVTKGINSSEQVIIKARIFRREVGQVHMDTGSSCEVIYEHCFLKLKPFIQASKVDSQVPLVGFLGEKKDNNTEDGDGEGVKKIKETSPANTEGVLSCSDAEEQIVVNSNHIKPIKQKRQSLGPDRSTSARKEVEELTRAGILREAAHQTWVANPVMVKKSDGGWRIASWTLTKATTRSKWQKKTKTRQHSSQEKESTATERCPSVIKNTGAKYQRLVDKVFNEQIGRNLEAYVDDMVIKSTSEEDMLTDIKETFQRFRSINMKLKKCSFGVKEGPFLGHLITKQGI</sequence>
<dbReference type="Proteomes" id="UP001151760">
    <property type="component" value="Unassembled WGS sequence"/>
</dbReference>
<dbReference type="PANTHER" id="PTHR24559">
    <property type="entry name" value="TRANSPOSON TY3-I GAG-POL POLYPROTEIN"/>
    <property type="match status" value="1"/>
</dbReference>
<proteinExistence type="predicted"/>
<feature type="region of interest" description="Disordered" evidence="1">
    <location>
        <begin position="121"/>
        <end position="150"/>
    </location>
</feature>
<evidence type="ECO:0000313" key="3">
    <source>
        <dbReference type="EMBL" id="GJS59125.1"/>
    </source>
</evidence>
<feature type="region of interest" description="Disordered" evidence="1">
    <location>
        <begin position="1"/>
        <end position="21"/>
    </location>
</feature>
<reference evidence="3" key="2">
    <citation type="submission" date="2022-01" db="EMBL/GenBank/DDBJ databases">
        <authorList>
            <person name="Yamashiro T."/>
            <person name="Shiraishi A."/>
            <person name="Satake H."/>
            <person name="Nakayama K."/>
        </authorList>
    </citation>
    <scope>NUCLEOTIDE SEQUENCE</scope>
</reference>
<dbReference type="Gene3D" id="3.10.10.10">
    <property type="entry name" value="HIV Type 1 Reverse Transcriptase, subunit A, domain 1"/>
    <property type="match status" value="1"/>
</dbReference>
<dbReference type="InterPro" id="IPR043502">
    <property type="entry name" value="DNA/RNA_pol_sf"/>
</dbReference>
<protein>
    <recommendedName>
        <fullName evidence="2">Reverse transcriptase domain-containing protein</fullName>
    </recommendedName>
</protein>
<feature type="region of interest" description="Disordered" evidence="1">
    <location>
        <begin position="163"/>
        <end position="186"/>
    </location>
</feature>
<keyword evidence="4" id="KW-1185">Reference proteome</keyword>
<dbReference type="InterPro" id="IPR053134">
    <property type="entry name" value="RNA-dir_DNA_polymerase"/>
</dbReference>
<dbReference type="EMBL" id="BQNB010009128">
    <property type="protein sequence ID" value="GJS59125.1"/>
    <property type="molecule type" value="Genomic_DNA"/>
</dbReference>
<dbReference type="Pfam" id="PF00078">
    <property type="entry name" value="RVT_1"/>
    <property type="match status" value="1"/>
</dbReference>
<dbReference type="SUPFAM" id="SSF56672">
    <property type="entry name" value="DNA/RNA polymerases"/>
    <property type="match status" value="1"/>
</dbReference>